<evidence type="ECO:0000313" key="3">
    <source>
        <dbReference type="Proteomes" id="UP000249304"/>
    </source>
</evidence>
<evidence type="ECO:0000256" key="1">
    <source>
        <dbReference type="SAM" id="MobiDB-lite"/>
    </source>
</evidence>
<organism evidence="2 3">
    <name type="scientific">Nonomuraea aridisoli</name>
    <dbReference type="NCBI Taxonomy" id="2070368"/>
    <lineage>
        <taxon>Bacteria</taxon>
        <taxon>Bacillati</taxon>
        <taxon>Actinomycetota</taxon>
        <taxon>Actinomycetes</taxon>
        <taxon>Streptosporangiales</taxon>
        <taxon>Streptosporangiaceae</taxon>
        <taxon>Nonomuraea</taxon>
    </lineage>
</organism>
<proteinExistence type="predicted"/>
<feature type="region of interest" description="Disordered" evidence="1">
    <location>
        <begin position="164"/>
        <end position="183"/>
    </location>
</feature>
<keyword evidence="3" id="KW-1185">Reference proteome</keyword>
<protein>
    <submittedName>
        <fullName evidence="2">Uncharacterized protein</fullName>
    </submittedName>
</protein>
<dbReference type="EMBL" id="POUD01000369">
    <property type="protein sequence ID" value="PZG04929.1"/>
    <property type="molecule type" value="Genomic_DNA"/>
</dbReference>
<dbReference type="RefSeq" id="WP_111184985.1">
    <property type="nucleotide sequence ID" value="NZ_POUD01000369.1"/>
</dbReference>
<dbReference type="AlphaFoldDB" id="A0A2W2DLG2"/>
<evidence type="ECO:0000313" key="2">
    <source>
        <dbReference type="EMBL" id="PZG04929.1"/>
    </source>
</evidence>
<accession>A0A2W2DLG2</accession>
<reference evidence="2 3" key="1">
    <citation type="submission" date="2018-01" db="EMBL/GenBank/DDBJ databases">
        <title>Draft genome sequence of Nonomuraea sp. KC333.</title>
        <authorList>
            <person name="Sahin N."/>
            <person name="Saygin H."/>
            <person name="Ay H."/>
        </authorList>
    </citation>
    <scope>NUCLEOTIDE SEQUENCE [LARGE SCALE GENOMIC DNA]</scope>
    <source>
        <strain evidence="2 3">KC333</strain>
    </source>
</reference>
<name>A0A2W2DLG2_9ACTN</name>
<sequence length="183" mass="19736">MSAVNQQRRGLPPFIAAHLAVMLGGRPTWLGSADDFNHDTIAHASQAGGPFYVKARLCHDGPARITPGHPPGVYRLSHDDRLRWVRPGAHPADADTDNGEVLLANLPGPDIVCHPGAEIATVEGITSGANQPFDGPARASTFITRVHTALHHLFRHRRFHVPARPAARPARRRVHAACSPSPD</sequence>
<gene>
    <name evidence="2" type="ORF">C1J01_44075</name>
</gene>
<dbReference type="Proteomes" id="UP000249304">
    <property type="component" value="Unassembled WGS sequence"/>
</dbReference>
<comment type="caution">
    <text evidence="2">The sequence shown here is derived from an EMBL/GenBank/DDBJ whole genome shotgun (WGS) entry which is preliminary data.</text>
</comment>